<dbReference type="EMBL" id="JBHTJV010000003">
    <property type="protein sequence ID" value="MFD0916116.1"/>
    <property type="molecule type" value="Genomic_DNA"/>
</dbReference>
<evidence type="ECO:0000259" key="1">
    <source>
        <dbReference type="PROSITE" id="PS51186"/>
    </source>
</evidence>
<evidence type="ECO:0000313" key="3">
    <source>
        <dbReference type="Proteomes" id="UP001597101"/>
    </source>
</evidence>
<dbReference type="SUPFAM" id="SSF55729">
    <property type="entry name" value="Acyl-CoA N-acyltransferases (Nat)"/>
    <property type="match status" value="1"/>
</dbReference>
<keyword evidence="3" id="KW-1185">Reference proteome</keyword>
<proteinExistence type="predicted"/>
<dbReference type="RefSeq" id="WP_377211947.1">
    <property type="nucleotide sequence ID" value="NZ_JBHTJV010000003.1"/>
</dbReference>
<organism evidence="2 3">
    <name type="scientific">Pseudahrensia aquimaris</name>
    <dbReference type="NCBI Taxonomy" id="744461"/>
    <lineage>
        <taxon>Bacteria</taxon>
        <taxon>Pseudomonadati</taxon>
        <taxon>Pseudomonadota</taxon>
        <taxon>Alphaproteobacteria</taxon>
        <taxon>Hyphomicrobiales</taxon>
        <taxon>Ahrensiaceae</taxon>
        <taxon>Pseudahrensia</taxon>
    </lineage>
</organism>
<evidence type="ECO:0000313" key="2">
    <source>
        <dbReference type="EMBL" id="MFD0916116.1"/>
    </source>
</evidence>
<dbReference type="PROSITE" id="PS51186">
    <property type="entry name" value="GNAT"/>
    <property type="match status" value="1"/>
</dbReference>
<dbReference type="InterPro" id="IPR000182">
    <property type="entry name" value="GNAT_dom"/>
</dbReference>
<keyword evidence="2" id="KW-0012">Acyltransferase</keyword>
<comment type="caution">
    <text evidence="2">The sequence shown here is derived from an EMBL/GenBank/DDBJ whole genome shotgun (WGS) entry which is preliminary data.</text>
</comment>
<dbReference type="GO" id="GO:0016746">
    <property type="term" value="F:acyltransferase activity"/>
    <property type="evidence" value="ECO:0007669"/>
    <property type="project" value="UniProtKB-KW"/>
</dbReference>
<keyword evidence="2" id="KW-0808">Transferase</keyword>
<feature type="domain" description="N-acetyltransferase" evidence="1">
    <location>
        <begin position="3"/>
        <end position="143"/>
    </location>
</feature>
<dbReference type="Proteomes" id="UP001597101">
    <property type="component" value="Unassembled WGS sequence"/>
</dbReference>
<dbReference type="Pfam" id="PF00583">
    <property type="entry name" value="Acetyltransf_1"/>
    <property type="match status" value="1"/>
</dbReference>
<accession>A0ABW3FCB7</accession>
<name>A0ABW3FCB7_9HYPH</name>
<dbReference type="InterPro" id="IPR016181">
    <property type="entry name" value="Acyl_CoA_acyltransferase"/>
</dbReference>
<dbReference type="CDD" id="cd04301">
    <property type="entry name" value="NAT_SF"/>
    <property type="match status" value="1"/>
</dbReference>
<gene>
    <name evidence="2" type="ORF">ACFQ14_06825</name>
</gene>
<protein>
    <submittedName>
        <fullName evidence="2">GNAT family N-acetyltransferase</fullName>
        <ecNumber evidence="2">2.3.-.-</ecNumber>
    </submittedName>
</protein>
<dbReference type="Gene3D" id="3.40.630.30">
    <property type="match status" value="1"/>
</dbReference>
<sequence length="163" mass="17710">MTHDTRLFQSSDASAVTSLLRDAFQNPAEAELVLALRNDGDMALEMVCEIDGRIIGHIAYSTVQAPVWALALAPLSVAPPYQGQGAGSDLVNRSLKHLAVKGWEAIFVLGDREYYERFGFTTVAAKNFNSPYEGDNFLALELKPGCLTGQHGDVRHADAFGKL</sequence>
<reference evidence="3" key="1">
    <citation type="journal article" date="2019" name="Int. J. Syst. Evol. Microbiol.">
        <title>The Global Catalogue of Microorganisms (GCM) 10K type strain sequencing project: providing services to taxonomists for standard genome sequencing and annotation.</title>
        <authorList>
            <consortium name="The Broad Institute Genomics Platform"/>
            <consortium name="The Broad Institute Genome Sequencing Center for Infectious Disease"/>
            <person name="Wu L."/>
            <person name="Ma J."/>
        </authorList>
    </citation>
    <scope>NUCLEOTIDE SEQUENCE [LARGE SCALE GENOMIC DNA]</scope>
    <source>
        <strain evidence="3">CCUG 60023</strain>
    </source>
</reference>
<dbReference type="EC" id="2.3.-.-" evidence="2"/>